<accession>A0ABT6KLV2</accession>
<evidence type="ECO:0000313" key="3">
    <source>
        <dbReference type="Proteomes" id="UP001160142"/>
    </source>
</evidence>
<dbReference type="RefSeq" id="WP_322132453.1">
    <property type="nucleotide sequence ID" value="NZ_CP085036.1"/>
</dbReference>
<dbReference type="EMBL" id="JARXVQ010000001">
    <property type="protein sequence ID" value="MDH6180087.1"/>
    <property type="molecule type" value="Genomic_DNA"/>
</dbReference>
<dbReference type="NCBIfam" id="TIGR00573">
    <property type="entry name" value="dnaq"/>
    <property type="match status" value="1"/>
</dbReference>
<dbReference type="CDD" id="cd06127">
    <property type="entry name" value="DEDDh"/>
    <property type="match status" value="1"/>
</dbReference>
<keyword evidence="3" id="KW-1185">Reference proteome</keyword>
<dbReference type="InterPro" id="IPR013520">
    <property type="entry name" value="Ribonucl_H"/>
</dbReference>
<dbReference type="Gene3D" id="3.30.420.10">
    <property type="entry name" value="Ribonuclease H-like superfamily/Ribonuclease H"/>
    <property type="match status" value="1"/>
</dbReference>
<dbReference type="SUPFAM" id="SSF158682">
    <property type="entry name" value="TerB-like"/>
    <property type="match status" value="1"/>
</dbReference>
<dbReference type="Gene3D" id="3.40.50.10190">
    <property type="entry name" value="BRCT domain"/>
    <property type="match status" value="1"/>
</dbReference>
<dbReference type="SUPFAM" id="SSF52113">
    <property type="entry name" value="BRCT domain"/>
    <property type="match status" value="1"/>
</dbReference>
<organism evidence="2 3">
    <name type="scientific">Antiquaquibacter oligotrophicus</name>
    <dbReference type="NCBI Taxonomy" id="2880260"/>
    <lineage>
        <taxon>Bacteria</taxon>
        <taxon>Bacillati</taxon>
        <taxon>Actinomycetota</taxon>
        <taxon>Actinomycetes</taxon>
        <taxon>Micrococcales</taxon>
        <taxon>Microbacteriaceae</taxon>
        <taxon>Antiquaquibacter</taxon>
    </lineage>
</organism>
<dbReference type="InterPro" id="IPR006054">
    <property type="entry name" value="DnaQ"/>
</dbReference>
<dbReference type="EC" id="2.7.7.7" evidence="2"/>
<gene>
    <name evidence="2" type="ORF">M2152_000269</name>
</gene>
<dbReference type="Proteomes" id="UP001160142">
    <property type="component" value="Unassembled WGS sequence"/>
</dbReference>
<name>A0ABT6KLV2_9MICO</name>
<sequence>MPGFAVIDLETTGLNPHTHDRVVELAIVHVDEFGNTAETWETLINPARDLGPQHVHGIRSADILDAPAFADVVGDVIELLQGRVLVAHNASFDSRFLYSEFERSGVPLWQQPNWLCTMQLARQCIPGSGRSLADCCAAYDIELVGAHRACVDAVATAQLLSAYMGAIEREFWYSHIDAALDFTWPLAPTVGGTRAWKPRPEYSTESTAASFLERITLKLPEHAGPAEHTDYLALLDRALLDRHLSVHETNALVDLAETLGISRTTVVALHAEYFDALTAVAWADGVLTDAELADLAAVADLLDIPTDRIADAMAPRITEAPSTQGIGDFTLSPGDLVVLTGEMRRPREQIEADLAARGFVPWSGVTKKVKLLVAADPDSLSGKAKKARDYGIPVVSEDALGRLLGV</sequence>
<dbReference type="InterPro" id="IPR012337">
    <property type="entry name" value="RNaseH-like_sf"/>
</dbReference>
<dbReference type="PANTHER" id="PTHR30231">
    <property type="entry name" value="DNA POLYMERASE III SUBUNIT EPSILON"/>
    <property type="match status" value="1"/>
</dbReference>
<comment type="caution">
    <text evidence="2">The sequence shown here is derived from an EMBL/GenBank/DDBJ whole genome shotgun (WGS) entry which is preliminary data.</text>
</comment>
<dbReference type="SMART" id="SM00479">
    <property type="entry name" value="EXOIII"/>
    <property type="match status" value="1"/>
</dbReference>
<dbReference type="GO" id="GO:0003887">
    <property type="term" value="F:DNA-directed DNA polymerase activity"/>
    <property type="evidence" value="ECO:0007669"/>
    <property type="project" value="UniProtKB-EC"/>
</dbReference>
<proteinExistence type="predicted"/>
<dbReference type="InterPro" id="IPR036397">
    <property type="entry name" value="RNaseH_sf"/>
</dbReference>
<dbReference type="InterPro" id="IPR036420">
    <property type="entry name" value="BRCT_dom_sf"/>
</dbReference>
<reference evidence="2 3" key="1">
    <citation type="submission" date="2023-04" db="EMBL/GenBank/DDBJ databases">
        <title>Genome Encyclopedia of Bacteria and Archaea VI: Functional Genomics of Type Strains.</title>
        <authorList>
            <person name="Whitman W."/>
        </authorList>
    </citation>
    <scope>NUCLEOTIDE SEQUENCE [LARGE SCALE GENOMIC DNA]</scope>
    <source>
        <strain evidence="2 3">SG_E_30_P1</strain>
    </source>
</reference>
<dbReference type="PANTHER" id="PTHR30231:SF41">
    <property type="entry name" value="DNA POLYMERASE III SUBUNIT EPSILON"/>
    <property type="match status" value="1"/>
</dbReference>
<dbReference type="SUPFAM" id="SSF53098">
    <property type="entry name" value="Ribonuclease H-like"/>
    <property type="match status" value="1"/>
</dbReference>
<dbReference type="InterPro" id="IPR029024">
    <property type="entry name" value="TerB-like"/>
</dbReference>
<evidence type="ECO:0000259" key="1">
    <source>
        <dbReference type="SMART" id="SM00479"/>
    </source>
</evidence>
<keyword evidence="2" id="KW-0548">Nucleotidyltransferase</keyword>
<protein>
    <submittedName>
        <fullName evidence="2">DNA polymerase-3 subunit epsilon</fullName>
        <ecNumber evidence="2">2.7.7.7</ecNumber>
    </submittedName>
</protein>
<keyword evidence="2" id="KW-0808">Transferase</keyword>
<evidence type="ECO:0000313" key="2">
    <source>
        <dbReference type="EMBL" id="MDH6180087.1"/>
    </source>
</evidence>
<feature type="domain" description="Exonuclease" evidence="1">
    <location>
        <begin position="3"/>
        <end position="169"/>
    </location>
</feature>
<dbReference type="Pfam" id="PF00929">
    <property type="entry name" value="RNase_T"/>
    <property type="match status" value="1"/>
</dbReference>